<proteinExistence type="predicted"/>
<sequence length="70" mass="7373">MNNSAEKRVDQTITIGTAVLLAVMGLPAVLYFTLSHFVGAFTANIVALATSLLAALTVIYVFRRAGAFLG</sequence>
<feature type="transmembrane region" description="Helical" evidence="1">
    <location>
        <begin position="40"/>
        <end position="62"/>
    </location>
</feature>
<keyword evidence="1" id="KW-1133">Transmembrane helix</keyword>
<keyword evidence="3" id="KW-1185">Reference proteome</keyword>
<reference evidence="3" key="1">
    <citation type="submission" date="2017-01" db="EMBL/GenBank/DDBJ databases">
        <authorList>
            <person name="Varghese N."/>
            <person name="Submissions S."/>
        </authorList>
    </citation>
    <scope>NUCLEOTIDE SEQUENCE [LARGE SCALE GENOMIC DNA]</scope>
    <source>
        <strain evidence="3">CGMCC 1.7737</strain>
    </source>
</reference>
<keyword evidence="1" id="KW-0812">Transmembrane</keyword>
<gene>
    <name evidence="2" type="ORF">SAMN05421858_4872</name>
</gene>
<evidence type="ECO:0000313" key="2">
    <source>
        <dbReference type="EMBL" id="SIR97271.1"/>
    </source>
</evidence>
<dbReference type="AlphaFoldDB" id="A0A1N7FA94"/>
<dbReference type="EMBL" id="FTNO01000008">
    <property type="protein sequence ID" value="SIR97271.1"/>
    <property type="molecule type" value="Genomic_DNA"/>
</dbReference>
<keyword evidence="1" id="KW-0472">Membrane</keyword>
<dbReference type="Proteomes" id="UP000186914">
    <property type="component" value="Unassembled WGS sequence"/>
</dbReference>
<evidence type="ECO:0000313" key="3">
    <source>
        <dbReference type="Proteomes" id="UP000186914"/>
    </source>
</evidence>
<protein>
    <submittedName>
        <fullName evidence="2">Uncharacterized protein</fullName>
    </submittedName>
</protein>
<evidence type="ECO:0000256" key="1">
    <source>
        <dbReference type="SAM" id="Phobius"/>
    </source>
</evidence>
<organism evidence="2 3">
    <name type="scientific">Haladaptatus litoreus</name>
    <dbReference type="NCBI Taxonomy" id="553468"/>
    <lineage>
        <taxon>Archaea</taxon>
        <taxon>Methanobacteriati</taxon>
        <taxon>Methanobacteriota</taxon>
        <taxon>Stenosarchaea group</taxon>
        <taxon>Halobacteria</taxon>
        <taxon>Halobacteriales</taxon>
        <taxon>Haladaptataceae</taxon>
        <taxon>Haladaptatus</taxon>
    </lineage>
</organism>
<feature type="transmembrane region" description="Helical" evidence="1">
    <location>
        <begin position="12"/>
        <end position="34"/>
    </location>
</feature>
<accession>A0A1N7FA94</accession>
<name>A0A1N7FA94_9EURY</name>